<dbReference type="SUPFAM" id="SSF63829">
    <property type="entry name" value="Calcium-dependent phosphotriesterase"/>
    <property type="match status" value="1"/>
</dbReference>
<keyword evidence="3" id="KW-1185">Reference proteome</keyword>
<organism evidence="2 3">
    <name type="scientific">Penicillium cosmopolitanum</name>
    <dbReference type="NCBI Taxonomy" id="1131564"/>
    <lineage>
        <taxon>Eukaryota</taxon>
        <taxon>Fungi</taxon>
        <taxon>Dikarya</taxon>
        <taxon>Ascomycota</taxon>
        <taxon>Pezizomycotina</taxon>
        <taxon>Eurotiomycetes</taxon>
        <taxon>Eurotiomycetidae</taxon>
        <taxon>Eurotiales</taxon>
        <taxon>Aspergillaceae</taxon>
        <taxon>Penicillium</taxon>
    </lineage>
</organism>
<keyword evidence="1" id="KW-0732">Signal</keyword>
<dbReference type="RefSeq" id="XP_056485120.1">
    <property type="nucleotide sequence ID" value="XM_056634500.1"/>
</dbReference>
<accession>A0A9X0B421</accession>
<dbReference type="OrthoDB" id="9977941at2759"/>
<evidence type="ECO:0000313" key="2">
    <source>
        <dbReference type="EMBL" id="KAJ5387322.1"/>
    </source>
</evidence>
<dbReference type="Gene3D" id="2.120.10.30">
    <property type="entry name" value="TolB, C-terminal domain"/>
    <property type="match status" value="1"/>
</dbReference>
<dbReference type="EMBL" id="JAPZBU010000009">
    <property type="protein sequence ID" value="KAJ5387322.1"/>
    <property type="molecule type" value="Genomic_DNA"/>
</dbReference>
<dbReference type="Proteomes" id="UP001147747">
    <property type="component" value="Unassembled WGS sequence"/>
</dbReference>
<dbReference type="PANTHER" id="PTHR42060">
    <property type="entry name" value="NHL REPEAT-CONTAINING PROTEIN-RELATED"/>
    <property type="match status" value="1"/>
</dbReference>
<evidence type="ECO:0008006" key="4">
    <source>
        <dbReference type="Google" id="ProtNLM"/>
    </source>
</evidence>
<dbReference type="GeneID" id="81373480"/>
<evidence type="ECO:0000313" key="3">
    <source>
        <dbReference type="Proteomes" id="UP001147747"/>
    </source>
</evidence>
<reference evidence="2" key="1">
    <citation type="submission" date="2022-12" db="EMBL/GenBank/DDBJ databases">
        <authorList>
            <person name="Petersen C."/>
        </authorList>
    </citation>
    <scope>NUCLEOTIDE SEQUENCE</scope>
    <source>
        <strain evidence="2">IBT 29677</strain>
    </source>
</reference>
<feature type="chain" id="PRO_5040816892" description="SMP-30/Gluconolactonase/LRE-like region domain-containing protein" evidence="1">
    <location>
        <begin position="16"/>
        <end position="324"/>
    </location>
</feature>
<dbReference type="InterPro" id="IPR011042">
    <property type="entry name" value="6-blade_b-propeller_TolB-like"/>
</dbReference>
<name>A0A9X0B421_9EURO</name>
<protein>
    <recommendedName>
        <fullName evidence="4">SMP-30/Gluconolactonase/LRE-like region domain-containing protein</fullName>
    </recommendedName>
</protein>
<dbReference type="InterPro" id="IPR052998">
    <property type="entry name" value="Hetero-Diels-Alderase-like"/>
</dbReference>
<sequence length="324" mass="35068">MAFIIFLLTVVCALGLSSHSLREFYRFPNGTWVENIAVRPNGNILVALVNTPELWEIIPSAPSDCNPAQLVYHFDGADSVNGITELSPDTYAVIASNSVWKVDLSVYEKASEPIRIATLPAGTLNGMATLDDERVSVAISDSQLGLVWRLNTHTGNYTVIHQDMTMEPNDDLGLMLGINGLRIANSYMYYDNSPRQIFCRVLIDESTGEALGPYEIITHDVLADDFAVTSDGVAYLAGLTNNVVIKVFPNGSHEVIAGSRDSTDLMTATSAAFGKPVNGQNILYVTTGGESEHPVNTTDTRGGKVMALTIDLEGWIGRFEGAGY</sequence>
<proteinExistence type="predicted"/>
<evidence type="ECO:0000256" key="1">
    <source>
        <dbReference type="SAM" id="SignalP"/>
    </source>
</evidence>
<feature type="signal peptide" evidence="1">
    <location>
        <begin position="1"/>
        <end position="15"/>
    </location>
</feature>
<comment type="caution">
    <text evidence="2">The sequence shown here is derived from an EMBL/GenBank/DDBJ whole genome shotgun (WGS) entry which is preliminary data.</text>
</comment>
<dbReference type="AlphaFoldDB" id="A0A9X0B421"/>
<gene>
    <name evidence="2" type="ORF">N7509_009863</name>
</gene>
<dbReference type="PANTHER" id="PTHR42060:SF3">
    <property type="entry name" value="SMP-30_GLUCONOLACTONASE_LRE-LIKE REGION DOMAIN-CONTAINING PROTEIN"/>
    <property type="match status" value="1"/>
</dbReference>
<reference evidence="2" key="2">
    <citation type="journal article" date="2023" name="IMA Fungus">
        <title>Comparative genomic study of the Penicillium genus elucidates a diverse pangenome and 15 lateral gene transfer events.</title>
        <authorList>
            <person name="Petersen C."/>
            <person name="Sorensen T."/>
            <person name="Nielsen M.R."/>
            <person name="Sondergaard T.E."/>
            <person name="Sorensen J.L."/>
            <person name="Fitzpatrick D.A."/>
            <person name="Frisvad J.C."/>
            <person name="Nielsen K.L."/>
        </authorList>
    </citation>
    <scope>NUCLEOTIDE SEQUENCE</scope>
    <source>
        <strain evidence="2">IBT 29677</strain>
    </source>
</reference>